<dbReference type="EMBL" id="CAJVPP010001080">
    <property type="protein sequence ID" value="CAG8532792.1"/>
    <property type="molecule type" value="Genomic_DNA"/>
</dbReference>
<name>A0A9N9ALM1_FUNMO</name>
<evidence type="ECO:0000313" key="2">
    <source>
        <dbReference type="Proteomes" id="UP000789375"/>
    </source>
</evidence>
<keyword evidence="2" id="KW-1185">Reference proteome</keyword>
<protein>
    <submittedName>
        <fullName evidence="1">2967_t:CDS:1</fullName>
    </submittedName>
</protein>
<accession>A0A9N9ALM1</accession>
<reference evidence="1" key="1">
    <citation type="submission" date="2021-06" db="EMBL/GenBank/DDBJ databases">
        <authorList>
            <person name="Kallberg Y."/>
            <person name="Tangrot J."/>
            <person name="Rosling A."/>
        </authorList>
    </citation>
    <scope>NUCLEOTIDE SEQUENCE</scope>
    <source>
        <strain evidence="1">87-6 pot B 2015</strain>
    </source>
</reference>
<dbReference type="AlphaFoldDB" id="A0A9N9ALM1"/>
<proteinExistence type="predicted"/>
<gene>
    <name evidence="1" type="ORF">FMOSSE_LOCUS5591</name>
</gene>
<sequence length="62" mass="7691">MQNQSVKKRKTLSHEKEVLERLLIYKTKIPDQVYQEIEQLLGVEWNKKKIYSWWNYHIKKSD</sequence>
<organism evidence="1 2">
    <name type="scientific">Funneliformis mosseae</name>
    <name type="common">Endomycorrhizal fungus</name>
    <name type="synonym">Glomus mosseae</name>
    <dbReference type="NCBI Taxonomy" id="27381"/>
    <lineage>
        <taxon>Eukaryota</taxon>
        <taxon>Fungi</taxon>
        <taxon>Fungi incertae sedis</taxon>
        <taxon>Mucoromycota</taxon>
        <taxon>Glomeromycotina</taxon>
        <taxon>Glomeromycetes</taxon>
        <taxon>Glomerales</taxon>
        <taxon>Glomeraceae</taxon>
        <taxon>Funneliformis</taxon>
    </lineage>
</organism>
<comment type="caution">
    <text evidence="1">The sequence shown here is derived from an EMBL/GenBank/DDBJ whole genome shotgun (WGS) entry which is preliminary data.</text>
</comment>
<evidence type="ECO:0000313" key="1">
    <source>
        <dbReference type="EMBL" id="CAG8532792.1"/>
    </source>
</evidence>
<dbReference type="Proteomes" id="UP000789375">
    <property type="component" value="Unassembled WGS sequence"/>
</dbReference>